<name>A0A917YV16_9ACTN</name>
<protein>
    <submittedName>
        <fullName evidence="1">Uncharacterized protein</fullName>
    </submittedName>
</protein>
<gene>
    <name evidence="1" type="ORF">GCM10012289_24810</name>
</gene>
<evidence type="ECO:0000313" key="2">
    <source>
        <dbReference type="Proteomes" id="UP000646523"/>
    </source>
</evidence>
<accession>A0A917YV16</accession>
<keyword evidence="2" id="KW-1185">Reference proteome</keyword>
<proteinExistence type="predicted"/>
<evidence type="ECO:0000313" key="1">
    <source>
        <dbReference type="EMBL" id="GGO67720.1"/>
    </source>
</evidence>
<dbReference type="Proteomes" id="UP000646523">
    <property type="component" value="Unassembled WGS sequence"/>
</dbReference>
<reference evidence="1" key="2">
    <citation type="submission" date="2020-09" db="EMBL/GenBank/DDBJ databases">
        <authorList>
            <person name="Sun Q."/>
            <person name="Zhou Y."/>
        </authorList>
    </citation>
    <scope>NUCLEOTIDE SEQUENCE</scope>
    <source>
        <strain evidence="1">CGMCC 4.7368</strain>
    </source>
</reference>
<comment type="caution">
    <text evidence="1">The sequence shown here is derived from an EMBL/GenBank/DDBJ whole genome shotgun (WGS) entry which is preliminary data.</text>
</comment>
<dbReference type="EMBL" id="BMNH01000005">
    <property type="protein sequence ID" value="GGO67720.1"/>
    <property type="molecule type" value="Genomic_DNA"/>
</dbReference>
<dbReference type="AlphaFoldDB" id="A0A917YV16"/>
<sequence length="135" mass="13290">MLSFCVTSRWSNSGAALRTSSWTGSLVVISGAALDRVSTGVSLPATVGISTDCSSVGSLLGTGTWTLCVGKGCGFCACVGSGRFCGGLDVVFFGVGAFEGDLVTVRVIVVSGSSGVGVPSVVVTVTVTCGSLSHA</sequence>
<organism evidence="1 2">
    <name type="scientific">Nonomuraea cavernae</name>
    <dbReference type="NCBI Taxonomy" id="2045107"/>
    <lineage>
        <taxon>Bacteria</taxon>
        <taxon>Bacillati</taxon>
        <taxon>Actinomycetota</taxon>
        <taxon>Actinomycetes</taxon>
        <taxon>Streptosporangiales</taxon>
        <taxon>Streptosporangiaceae</taxon>
        <taxon>Nonomuraea</taxon>
    </lineage>
</organism>
<reference evidence="1" key="1">
    <citation type="journal article" date="2014" name="Int. J. Syst. Evol. Microbiol.">
        <title>Complete genome sequence of Corynebacterium casei LMG S-19264T (=DSM 44701T), isolated from a smear-ripened cheese.</title>
        <authorList>
            <consortium name="US DOE Joint Genome Institute (JGI-PGF)"/>
            <person name="Walter F."/>
            <person name="Albersmeier A."/>
            <person name="Kalinowski J."/>
            <person name="Ruckert C."/>
        </authorList>
    </citation>
    <scope>NUCLEOTIDE SEQUENCE</scope>
    <source>
        <strain evidence="1">CGMCC 4.7368</strain>
    </source>
</reference>